<proteinExistence type="predicted"/>
<evidence type="ECO:0000313" key="1">
    <source>
        <dbReference type="EMBL" id="KAH7859094.1"/>
    </source>
</evidence>
<accession>A0ACB7Z0R9</accession>
<gene>
    <name evidence="1" type="ORF">Vadar_031517</name>
</gene>
<sequence>MKKHKPAIKKKEEVVKKGVEEDEANNKNRNSSKFKAVENGYSKTSIESETGASSLVVLSSPVVNGLKFKDLLRAPKELVRGGKHGSLFKVTLEGGVNVALKRVKDWGFQRRISIRGWRG</sequence>
<comment type="caution">
    <text evidence="1">The sequence shown here is derived from an EMBL/GenBank/DDBJ whole genome shotgun (WGS) entry which is preliminary data.</text>
</comment>
<name>A0ACB7Z0R9_9ERIC</name>
<reference evidence="1 2" key="1">
    <citation type="journal article" date="2021" name="Hortic Res">
        <title>High-quality reference genome and annotation aids understanding of berry development for evergreen blueberry (Vaccinium darrowii).</title>
        <authorList>
            <person name="Yu J."/>
            <person name="Hulse-Kemp A.M."/>
            <person name="Babiker E."/>
            <person name="Staton M."/>
        </authorList>
    </citation>
    <scope>NUCLEOTIDE SEQUENCE [LARGE SCALE GENOMIC DNA]</scope>
    <source>
        <strain evidence="2">cv. NJ 8807/NJ 8810</strain>
        <tissue evidence="1">Young leaf</tissue>
    </source>
</reference>
<keyword evidence="2" id="KW-1185">Reference proteome</keyword>
<dbReference type="Proteomes" id="UP000828048">
    <property type="component" value="Chromosome 3"/>
</dbReference>
<evidence type="ECO:0000313" key="2">
    <source>
        <dbReference type="Proteomes" id="UP000828048"/>
    </source>
</evidence>
<dbReference type="EMBL" id="CM037153">
    <property type="protein sequence ID" value="KAH7859094.1"/>
    <property type="molecule type" value="Genomic_DNA"/>
</dbReference>
<protein>
    <submittedName>
        <fullName evidence="1">Uncharacterized protein</fullName>
    </submittedName>
</protein>
<organism evidence="1 2">
    <name type="scientific">Vaccinium darrowii</name>
    <dbReference type="NCBI Taxonomy" id="229202"/>
    <lineage>
        <taxon>Eukaryota</taxon>
        <taxon>Viridiplantae</taxon>
        <taxon>Streptophyta</taxon>
        <taxon>Embryophyta</taxon>
        <taxon>Tracheophyta</taxon>
        <taxon>Spermatophyta</taxon>
        <taxon>Magnoliopsida</taxon>
        <taxon>eudicotyledons</taxon>
        <taxon>Gunneridae</taxon>
        <taxon>Pentapetalae</taxon>
        <taxon>asterids</taxon>
        <taxon>Ericales</taxon>
        <taxon>Ericaceae</taxon>
        <taxon>Vaccinioideae</taxon>
        <taxon>Vaccinieae</taxon>
        <taxon>Vaccinium</taxon>
    </lineage>
</organism>